<dbReference type="Proteomes" id="UP000037035">
    <property type="component" value="Unassembled WGS sequence"/>
</dbReference>
<feature type="region of interest" description="Disordered" evidence="1">
    <location>
        <begin position="1475"/>
        <end position="1507"/>
    </location>
</feature>
<feature type="region of interest" description="Disordered" evidence="1">
    <location>
        <begin position="1611"/>
        <end position="1684"/>
    </location>
</feature>
<dbReference type="InterPro" id="IPR059070">
    <property type="entry name" value="TPR_VPS8_2"/>
</dbReference>
<feature type="region of interest" description="Disordered" evidence="1">
    <location>
        <begin position="1"/>
        <end position="29"/>
    </location>
</feature>
<feature type="region of interest" description="Disordered" evidence="1">
    <location>
        <begin position="1713"/>
        <end position="1761"/>
    </location>
</feature>
<keyword evidence="5" id="KW-1185">Reference proteome</keyword>
<reference evidence="4 5" key="1">
    <citation type="submission" date="2015-08" db="EMBL/GenBank/DDBJ databases">
        <title>Next Generation Sequencing and Analysis of the Genome of Puccinia sorghi L Schw, the Causal Agent of Maize Common Rust.</title>
        <authorList>
            <person name="Rochi L."/>
            <person name="Burguener G."/>
            <person name="Darino M."/>
            <person name="Turjanski A."/>
            <person name="Kreff E."/>
            <person name="Dieguez M.J."/>
            <person name="Sacco F."/>
        </authorList>
    </citation>
    <scope>NUCLEOTIDE SEQUENCE [LARGE SCALE GENOMIC DNA]</scope>
    <source>
        <strain evidence="4 5">RO10H11247</strain>
    </source>
</reference>
<dbReference type="GO" id="GO:0030897">
    <property type="term" value="C:HOPS complex"/>
    <property type="evidence" value="ECO:0007669"/>
    <property type="project" value="TreeGrafter"/>
</dbReference>
<feature type="compositionally biased region" description="Polar residues" evidence="1">
    <location>
        <begin position="1541"/>
        <end position="1557"/>
    </location>
</feature>
<dbReference type="PANTHER" id="PTHR12616:SF8">
    <property type="entry name" value="VACUOLAR PROTEIN SORTING-ASSOCIATED PROTEIN 8 HOMOLOG"/>
    <property type="match status" value="1"/>
</dbReference>
<sequence>MSTRIHQQHLPLTPSTNGSPTTNTLSLDTNNHSLNSPSIVIGSDSHEIPSNGIFRWASLRRITRKIYSVPKKSHPTAIISSVNSSANTILGLPTVIATSGVIVVGTAKGWALVFDYASNLKAVLGSDLIGRDAGAVSALSISHDHTFVAVGHIMGHIYLYDLAKPNQPARTVMPTNLRLVEEGRSEGHLLGNRIIHVGFIGLRHTAIVSADETGLAFYHALGQVLGLASTDVIRILGKYPDQGNLPLASSIKLSNTITPRHTRQFSDFSIDSASLGQPKSRKPTQIFGALPLPLGPTPHPTDHHGLVALLTSNKLIIVALKPTPRTCWRCMRNLSDPNQSGIVGSLSWFPSSTVKEALRTKKTPQLNPTPSTSQNYQKTEQLAGNGISMDPLLAFSWGKTIRFLTVLSEPTNENVDISSNQSDSFTKEGFLKGFSRRLEGNFSNLRFVEGKKWSCNSNILAIQWLSWRILCVLTCTHLEVIDTQIWQRTGFEPIDLREVVRLNIFRDASLDKISSNSPATYSSSLTDSDLTPGGSVAGSFKAYKGKIFLLTTDDLRLGMVVSWAEQILELVEIGSLTEAIDLTTSYWIGRADLETIGLPSDDSIRKSMVKPKLIEIMRASLEYVFSDRRMEDDTHFDLDGRGVDRTELFEGLVRSCACACIAINQLDFIFEEMFEQYQEHGIESIFFLQLQPFILRSEISTLPTAVTQGLIRLQEDRKQFQLIDQIIRHLDPACLDINQALAICSREMLHDALVYIYTEAMDDFVGPIVEFLQLIKSIHSSRQRIQQYCQDSNTSNPDLKTKNLDKTQDGIEGLVPIAYKIFPYLSTILSGLSYPNKVPYDHSRGSKAKSEIYQFLFSGKSMHWPQPDGKLILTTEEGQQEPTYPYLRTLLTLDSEAILDTLDIAFEDSWLHDYPDGEGEKRIDRQLITNLLLEVTSVDHPEFSSRDRTFVYIFVARNLPKYSQFLSLPHSTLHSILIGLSSSSSNDESNIEDRQLAAESLLSVYTPPDVEKGTGQLLELFKKAGFWRILTSVYTQKEMWVDVVHSQLKSPDLHGRIFDELSTTLRKIKPQSKASPGKKSIEVNVIQVLLNSINQLIEINVPQTTRLIHKFRTQIHLDVVDHIGETLNQFRYLRTLLEPSELDENGSSGSMFVLEPTSIQPNLYAQIRIRYVDLLSKFDPNHVLNYLKSAPLPVDHTADIVKICREGQIYDALIWQLDRAGRTRETFEELDIILKSQATLITKSLTCNQPDQGKSSLGTYARQLTRCANTAAEICVERTKDPQDGLTGEDCWFYLLSSTVQCIQSCASLLPPRIPPSQAFPTANRHHRATLQDTLNRASQGSPSLGSQKDMDLDAIAAFQDLLPSIVSLISRTTSSNRISFSNLVRRLIESTSTSDFSTVASSKGASIPSNEFRTIILMIMDTYRFEGNVLEVTGRMIDEDLFAHVDRLAKAKERGIRPNHLQCFKCQKPILIQSHHRPPTELSDEDNKYEEEDGEEDEEDEHHPDQLQLIEKLGLPAASVTPLRKQSVKGKEVEQGFQGVPSTSTLSPSTFNQCSNPRLHHDLNVDSEQDSDLGDSFLNRNPNPTHPNRLFHHHHPSSFLLGPPPRSLLFNHHHYHSTPASPSSSPSRSTLKPSSSVNGSSPLRTFQHLSAGPLLSGLDRSSSPTPDPAPTIDKPPSGVVSFLDHHNHVLPKPAGAALHTPKKQELVPSIGLPHHNHPFTSEEGTPTHHRPLPSGSITHRRGLLSSKNGDRRGTRKKNPGAIVLANDGKCFHFRCWNDITNHALSSRTDSSLPPPTHSP</sequence>
<dbReference type="PANTHER" id="PTHR12616">
    <property type="entry name" value="VACUOLAR PROTEIN SORTING VPS41"/>
    <property type="match status" value="1"/>
</dbReference>
<dbReference type="GO" id="GO:0005770">
    <property type="term" value="C:late endosome"/>
    <property type="evidence" value="ECO:0007669"/>
    <property type="project" value="TreeGrafter"/>
</dbReference>
<dbReference type="VEuPathDB" id="FungiDB:VP01_712g4"/>
<dbReference type="InterPro" id="IPR045111">
    <property type="entry name" value="Vps41/Vps8"/>
</dbReference>
<dbReference type="Pfam" id="PF25066">
    <property type="entry name" value="TPR_VPS8_2"/>
    <property type="match status" value="1"/>
</dbReference>
<dbReference type="EMBL" id="LAVV01012528">
    <property type="protein sequence ID" value="KNZ46605.1"/>
    <property type="molecule type" value="Genomic_DNA"/>
</dbReference>
<dbReference type="Pfam" id="PF12816">
    <property type="entry name" value="TPR_Vps8"/>
    <property type="match status" value="1"/>
</dbReference>
<protein>
    <submittedName>
        <fullName evidence="4">Uncharacterized protein</fullName>
    </submittedName>
</protein>
<feature type="compositionally biased region" description="Low complexity" evidence="1">
    <location>
        <begin position="10"/>
        <end position="27"/>
    </location>
</feature>
<proteinExistence type="predicted"/>
<evidence type="ECO:0000313" key="5">
    <source>
        <dbReference type="Proteomes" id="UP000037035"/>
    </source>
</evidence>
<comment type="caution">
    <text evidence="4">The sequence shown here is derived from an EMBL/GenBank/DDBJ whole genome shotgun (WGS) entry which is preliminary data.</text>
</comment>
<organism evidence="4 5">
    <name type="scientific">Puccinia sorghi</name>
    <dbReference type="NCBI Taxonomy" id="27349"/>
    <lineage>
        <taxon>Eukaryota</taxon>
        <taxon>Fungi</taxon>
        <taxon>Dikarya</taxon>
        <taxon>Basidiomycota</taxon>
        <taxon>Pucciniomycotina</taxon>
        <taxon>Pucciniomycetes</taxon>
        <taxon>Pucciniales</taxon>
        <taxon>Pucciniaceae</taxon>
        <taxon>Puccinia</taxon>
    </lineage>
</organism>
<dbReference type="OrthoDB" id="289913at2759"/>
<evidence type="ECO:0000259" key="3">
    <source>
        <dbReference type="Pfam" id="PF25066"/>
    </source>
</evidence>
<feature type="region of interest" description="Disordered" evidence="1">
    <location>
        <begin position="1523"/>
        <end position="1593"/>
    </location>
</feature>
<feature type="compositionally biased region" description="Low complexity" evidence="1">
    <location>
        <begin position="1618"/>
        <end position="1637"/>
    </location>
</feature>
<dbReference type="GO" id="GO:0034058">
    <property type="term" value="P:endosomal vesicle fusion"/>
    <property type="evidence" value="ECO:0007669"/>
    <property type="project" value="TreeGrafter"/>
</dbReference>
<name>A0A0L6UFM4_9BASI</name>
<dbReference type="InterPro" id="IPR025941">
    <property type="entry name" value="Vps8_central_dom"/>
</dbReference>
<dbReference type="InterPro" id="IPR036322">
    <property type="entry name" value="WD40_repeat_dom_sf"/>
</dbReference>
<gene>
    <name evidence="4" type="ORF">VP01_712g4</name>
</gene>
<dbReference type="SUPFAM" id="SSF50978">
    <property type="entry name" value="WD40 repeat-like"/>
    <property type="match status" value="1"/>
</dbReference>
<accession>A0A0L6UFM4</accession>
<evidence type="ECO:0000313" key="4">
    <source>
        <dbReference type="EMBL" id="KNZ46605.1"/>
    </source>
</evidence>
<feature type="compositionally biased region" description="Acidic residues" evidence="1">
    <location>
        <begin position="1483"/>
        <end position="1501"/>
    </location>
</feature>
<evidence type="ECO:0000256" key="1">
    <source>
        <dbReference type="SAM" id="MobiDB-lite"/>
    </source>
</evidence>
<feature type="domain" description="Vacuolar protein sorting-associated protein 8 central" evidence="2">
    <location>
        <begin position="685"/>
        <end position="906"/>
    </location>
</feature>
<dbReference type="Pfam" id="PF23410">
    <property type="entry name" value="Beta-prop_VPS8"/>
    <property type="match status" value="1"/>
</dbReference>
<dbReference type="SUPFAM" id="SSF69322">
    <property type="entry name" value="Tricorn protease domain 2"/>
    <property type="match status" value="1"/>
</dbReference>
<feature type="domain" description="VPS8-like TPR-like repeats" evidence="3">
    <location>
        <begin position="1279"/>
        <end position="1452"/>
    </location>
</feature>
<dbReference type="STRING" id="27349.A0A0L6UFM4"/>
<evidence type="ECO:0000259" key="2">
    <source>
        <dbReference type="Pfam" id="PF12816"/>
    </source>
</evidence>
<dbReference type="GO" id="GO:0006623">
    <property type="term" value="P:protein targeting to vacuole"/>
    <property type="evidence" value="ECO:0007669"/>
    <property type="project" value="InterPro"/>
</dbReference>
<feature type="compositionally biased region" description="Polar residues" evidence="1">
    <location>
        <begin position="1638"/>
        <end position="1649"/>
    </location>
</feature>